<proteinExistence type="predicted"/>
<reference evidence="2" key="1">
    <citation type="journal article" date="2014" name="Int. J. Syst. Evol. Microbiol.">
        <title>Complete genome of a new Firmicutes species belonging to the dominant human colonic microbiota ('Ruminococcus bicirculans') reveals two chromosomes and a selective capacity to utilize plant glucans.</title>
        <authorList>
            <consortium name="NISC Comparative Sequencing Program"/>
            <person name="Wegmann U."/>
            <person name="Louis P."/>
            <person name="Goesmann A."/>
            <person name="Henrissat B."/>
            <person name="Duncan S.H."/>
            <person name="Flint H.J."/>
        </authorList>
    </citation>
    <scope>NUCLEOTIDE SEQUENCE</scope>
    <source>
        <strain evidence="2">NBRC 107169</strain>
    </source>
</reference>
<accession>A0ABQ5USU7</accession>
<dbReference type="Proteomes" id="UP001161405">
    <property type="component" value="Unassembled WGS sequence"/>
</dbReference>
<dbReference type="EMBL" id="BSNI01000002">
    <property type="protein sequence ID" value="GLQ18283.1"/>
    <property type="molecule type" value="Genomic_DNA"/>
</dbReference>
<organism evidence="2 3">
    <name type="scientific">Maritalea porphyrae</name>
    <dbReference type="NCBI Taxonomy" id="880732"/>
    <lineage>
        <taxon>Bacteria</taxon>
        <taxon>Pseudomonadati</taxon>
        <taxon>Pseudomonadota</taxon>
        <taxon>Alphaproteobacteria</taxon>
        <taxon>Hyphomicrobiales</taxon>
        <taxon>Devosiaceae</taxon>
        <taxon>Maritalea</taxon>
    </lineage>
</organism>
<reference evidence="2" key="2">
    <citation type="submission" date="2023-01" db="EMBL/GenBank/DDBJ databases">
        <title>Draft genome sequence of Maritalea porphyrae strain NBRC 107169.</title>
        <authorList>
            <person name="Sun Q."/>
            <person name="Mori K."/>
        </authorList>
    </citation>
    <scope>NUCLEOTIDE SEQUENCE</scope>
    <source>
        <strain evidence="2">NBRC 107169</strain>
    </source>
</reference>
<keyword evidence="1" id="KW-0732">Signal</keyword>
<comment type="caution">
    <text evidence="2">The sequence shown here is derived from an EMBL/GenBank/DDBJ whole genome shotgun (WGS) entry which is preliminary data.</text>
</comment>
<evidence type="ECO:0000313" key="3">
    <source>
        <dbReference type="Proteomes" id="UP001161405"/>
    </source>
</evidence>
<sequence>MYKQLFGAIAIAGLAFTVPLAAQELTAWDQVAGWDVMVDPSLGNGCLIQAAYQDGSVVRIGFDRINESGYLTAFNESWGEIVEGETYAVGFALDDEAYEGEAKGIYLNGVPGADIAFTNTEFLWDLAKKYTLTLYNDGEEVMAIDLEGSYAALEAAVECQEEQ</sequence>
<name>A0ABQ5USU7_9HYPH</name>
<feature type="chain" id="PRO_5045435152" evidence="1">
    <location>
        <begin position="23"/>
        <end position="163"/>
    </location>
</feature>
<gene>
    <name evidence="2" type="ORF">GCM10007879_25320</name>
</gene>
<feature type="signal peptide" evidence="1">
    <location>
        <begin position="1"/>
        <end position="22"/>
    </location>
</feature>
<evidence type="ECO:0000256" key="1">
    <source>
        <dbReference type="SAM" id="SignalP"/>
    </source>
</evidence>
<protein>
    <submittedName>
        <fullName evidence="2">Uncharacterized protein</fullName>
    </submittedName>
</protein>
<evidence type="ECO:0000313" key="2">
    <source>
        <dbReference type="EMBL" id="GLQ18283.1"/>
    </source>
</evidence>
<dbReference type="RefSeq" id="WP_284365113.1">
    <property type="nucleotide sequence ID" value="NZ_BSNI01000002.1"/>
</dbReference>
<keyword evidence="3" id="KW-1185">Reference proteome</keyword>